<proteinExistence type="predicted"/>
<dbReference type="RefSeq" id="WP_095068988.1">
    <property type="nucleotide sequence ID" value="NZ_LT899436.1"/>
</dbReference>
<gene>
    <name evidence="1" type="ORF">TJEJU_0324</name>
</gene>
<dbReference type="Proteomes" id="UP000215214">
    <property type="component" value="Chromosome TJEJU"/>
</dbReference>
<evidence type="ECO:0000313" key="1">
    <source>
        <dbReference type="EMBL" id="SNR14123.1"/>
    </source>
</evidence>
<protein>
    <recommendedName>
        <fullName evidence="3">Adhesin domain-containing protein</fullName>
    </recommendedName>
</protein>
<dbReference type="KEGG" id="tje:TJEJU_0324"/>
<name>A0A238U4J3_9FLAO</name>
<dbReference type="AlphaFoldDB" id="A0A238U4J3"/>
<evidence type="ECO:0008006" key="3">
    <source>
        <dbReference type="Google" id="ProtNLM"/>
    </source>
</evidence>
<evidence type="ECO:0000313" key="2">
    <source>
        <dbReference type="Proteomes" id="UP000215214"/>
    </source>
</evidence>
<accession>A0A238U4J3</accession>
<reference evidence="1 2" key="1">
    <citation type="submission" date="2017-07" db="EMBL/GenBank/DDBJ databases">
        <authorList>
            <person name="Sun Z.S."/>
            <person name="Albrecht U."/>
            <person name="Echele G."/>
            <person name="Lee C.C."/>
        </authorList>
    </citation>
    <scope>NUCLEOTIDE SEQUENCE [LARGE SCALE GENOMIC DNA]</scope>
    <source>
        <strain evidence="2">type strain: KCTC 22618</strain>
    </source>
</reference>
<sequence length="270" mass="29534">MRKLITIATLLLMSVAYGQKKSFTYKLQGVKTVKIDTDTKVVITALGSNELNIKEKNYNENSHCGDCDHDQGGNRKSLEEKTKGLKAIYPGGEDSTDGMGFSIEKSGDVLNVVDLLSHVKRKKLYITLPKNINIIFDTPNLGAVEVIGFTSEVEAKTNVGAIVMKDVTGPITVNANAANVNIEFSKVNQSSPITIFSNVGEIDVTIPENTKANLDLRTRGTFYTNFDIEMPKKDGLRAVRGSQKISSTLNNGGVQIKLKSTMGNIYLRKK</sequence>
<dbReference type="EMBL" id="LT899436">
    <property type="protein sequence ID" value="SNR14123.1"/>
    <property type="molecule type" value="Genomic_DNA"/>
</dbReference>
<dbReference type="OrthoDB" id="1114934at2"/>
<organism evidence="1 2">
    <name type="scientific">Tenacibaculum jejuense</name>
    <dbReference type="NCBI Taxonomy" id="584609"/>
    <lineage>
        <taxon>Bacteria</taxon>
        <taxon>Pseudomonadati</taxon>
        <taxon>Bacteroidota</taxon>
        <taxon>Flavobacteriia</taxon>
        <taxon>Flavobacteriales</taxon>
        <taxon>Flavobacteriaceae</taxon>
        <taxon>Tenacibaculum</taxon>
    </lineage>
</organism>
<keyword evidence="2" id="KW-1185">Reference proteome</keyword>